<keyword evidence="7 12" id="KW-0472">Membrane</keyword>
<dbReference type="Pfam" id="PF24562">
    <property type="entry name" value="CysR_MRC2_N"/>
    <property type="match status" value="1"/>
</dbReference>
<comment type="caution">
    <text evidence="15">The sequence shown here is derived from an EMBL/GenBank/DDBJ whole genome shotgun (WGS) entry which is preliminary data.</text>
</comment>
<dbReference type="Pfam" id="PF00059">
    <property type="entry name" value="Lectin_C"/>
    <property type="match status" value="8"/>
</dbReference>
<dbReference type="Gene3D" id="2.80.10.50">
    <property type="match status" value="1"/>
</dbReference>
<keyword evidence="16" id="KW-1185">Reference proteome</keyword>
<evidence type="ECO:0000313" key="16">
    <source>
        <dbReference type="Proteomes" id="UP001066276"/>
    </source>
</evidence>
<dbReference type="PROSITE" id="PS51092">
    <property type="entry name" value="FN2_2"/>
    <property type="match status" value="1"/>
</dbReference>
<feature type="domain" description="C-type lectin" evidence="13">
    <location>
        <begin position="749"/>
        <end position="868"/>
    </location>
</feature>
<feature type="transmembrane region" description="Helical" evidence="12">
    <location>
        <begin position="1333"/>
        <end position="1355"/>
    </location>
</feature>
<dbReference type="CDD" id="cd00037">
    <property type="entry name" value="CLECT"/>
    <property type="match status" value="8"/>
</dbReference>
<dbReference type="Pfam" id="PF00040">
    <property type="entry name" value="fn2"/>
    <property type="match status" value="1"/>
</dbReference>
<feature type="domain" description="C-type lectin" evidence="13">
    <location>
        <begin position="603"/>
        <end position="727"/>
    </location>
</feature>
<dbReference type="SUPFAM" id="SSF50370">
    <property type="entry name" value="Ricin B-like lectins"/>
    <property type="match status" value="1"/>
</dbReference>
<evidence type="ECO:0000256" key="2">
    <source>
        <dbReference type="ARBA" id="ARBA00022583"/>
    </source>
</evidence>
<dbReference type="InterPro" id="IPR016187">
    <property type="entry name" value="CTDL_fold"/>
</dbReference>
<dbReference type="InterPro" id="IPR016186">
    <property type="entry name" value="C-type_lectin-like/link_sf"/>
</dbReference>
<keyword evidence="9" id="KW-0675">Receptor</keyword>
<dbReference type="InterPro" id="IPR000562">
    <property type="entry name" value="FN_type2_dom"/>
</dbReference>
<evidence type="ECO:0000256" key="1">
    <source>
        <dbReference type="ARBA" id="ARBA00004167"/>
    </source>
</evidence>
<feature type="disulfide bond" evidence="11">
    <location>
        <begin position="106"/>
        <end position="132"/>
    </location>
</feature>
<dbReference type="InterPro" id="IPR035992">
    <property type="entry name" value="Ricin_B-like_lectins"/>
</dbReference>
<dbReference type="PANTHER" id="PTHR22803">
    <property type="entry name" value="MANNOSE, PHOSPHOLIPASE, LECTIN RECEPTOR RELATED"/>
    <property type="match status" value="1"/>
</dbReference>
<dbReference type="EMBL" id="JANPWB010000006">
    <property type="protein sequence ID" value="KAJ1175931.1"/>
    <property type="molecule type" value="Genomic_DNA"/>
</dbReference>
<dbReference type="GO" id="GO:0016020">
    <property type="term" value="C:membrane"/>
    <property type="evidence" value="ECO:0007669"/>
    <property type="project" value="UniProtKB-SubCell"/>
</dbReference>
<evidence type="ECO:0000256" key="3">
    <source>
        <dbReference type="ARBA" id="ARBA00022692"/>
    </source>
</evidence>
<dbReference type="SMART" id="SM00059">
    <property type="entry name" value="FN2"/>
    <property type="match status" value="1"/>
</dbReference>
<dbReference type="GO" id="GO:0006897">
    <property type="term" value="P:endocytosis"/>
    <property type="evidence" value="ECO:0007669"/>
    <property type="project" value="UniProtKB-KW"/>
</dbReference>
<dbReference type="PRINTS" id="PR00013">
    <property type="entry name" value="FNTYPEII"/>
</dbReference>
<feature type="domain" description="Fibronectin type-II" evidence="14">
    <location>
        <begin position="101"/>
        <end position="149"/>
    </location>
</feature>
<feature type="domain" description="C-type lectin" evidence="13">
    <location>
        <begin position="307"/>
        <end position="424"/>
    </location>
</feature>
<proteinExistence type="predicted"/>
<keyword evidence="6 12" id="KW-1133">Transmembrane helix</keyword>
<evidence type="ECO:0000256" key="5">
    <source>
        <dbReference type="ARBA" id="ARBA00022737"/>
    </source>
</evidence>
<dbReference type="InterPro" id="IPR001304">
    <property type="entry name" value="C-type_lectin-like"/>
</dbReference>
<evidence type="ECO:0000259" key="14">
    <source>
        <dbReference type="PROSITE" id="PS51092"/>
    </source>
</evidence>
<sequence>MLWKWVSGNRLFNYGASHCLGLSVRDGEQPLRMYECDNPRGTFRWNCHDNELMSGSNYRLVAENGQVVARRLSHKWKHFTTQNDDLCAHPFQETYSFYGNGLGAPCVFPFKFNNVWYPECTKEGGETGLLWCSTSAHYNVDRRWGFCPIDDPGCDYFWEKSSDLDICYQFNTFAALSWGEARSSCQAQGGDLLSITDLTEQKYVSERVSSRRVFVWTGLNNLGGATGWQWSDGSPLAFVNWKSDVSRGPFTEKHCGVFNSKLLSWQTFPCKSSLPYACKKYLNRTIIEPFDAWKYYPTHCDSGWFAFNRNCYKLQIEKKSWINASSSCKKSESELLSITSLADVELLNTLLDNENVTETWIGLMSNATQVMFQWNDGTTVTLTNWHKHQPDIIQGADHLCVSARGTDGHWNVRRCEEEYVSVCKKAGLIQTSASEKETGCHEDWERHGEFCYRIDNVSRSFENASSGHDCPLLTVANRFEQAFVNSMINNLVTSEDSYFWIALQDENSTGEYRWKTNKWSLKDVMYTNWNKHQPSHTGGCIAMRYGSQTGRWEVKDCQNFEAMSFCKQILNEKNQTSENSDSEHFNDYFHEDSCVHGWESDTHLRNCYKVFHDEKVLTRRTWDEAEEFCQGYGAHLASFSNGDEEIFLDKLLNTMFSATDRRRFWIGLNRRNPLSGGSWEWSDGTPVTFPVIQDMYINNQVKTCATYKADNKVVPLNCVSKLEWICSLPRGAKIKIPDWHVHELPWMFFRGANYFFYGDAGSFQEFRFVCGWIGGSLLTIHSPAEQEFIAAKLKKLSKSRIEWWIGLLAENPGDHFRWEDGLPLIYENWDLEKNRTVPVDNTRCGYISKETGLWGDADCEVRFPGICKSIRKYWIEKEVKEDKHANVTEGQHGECPKEWLYFENKCFLVKITKDNGHFEDWFSAHAYCSNHNGRLASVENKMEQAFITMQLFGHKSSIWIGEQQTEISLEKGDTLKYSNWSPMNLIEHHADGNSSDIPQKESLCALMSNNHNVHITGKWYLDNCHKKGYGFVCEKEQDISKRTVPESDMYPLPDVLEYGKRTYRILRGNMSWTEAMDICLENGAQLVSIADQYCQAFLAVIVNRIGYRHWIGLSTTEEDSDFEWTDGTRSLLTSWRDEGSQFLGECAYIDTDGDWSTEDCETILQGAVCHVPIEQQIPGDRGICPETDVQWIQFKDHCYSFSTVLNETKLSEAYRFCKQQGSDLLSIQDEEENTFLVQQLHHFHLSTIFIWLSLFYKQESESGMWYDGTPLNYSNWAAGEPEWKGRSGFCAAVVMLDGEWLAIDCADKIGFICKARADKEDTVDPSKASYHGIIPLAVILVIIVVLLLAFMWCVCKRKTCQSRRIQFFKTIESTPPSDSEETIFNTELETNH</sequence>
<keyword evidence="5" id="KW-0677">Repeat</keyword>
<feature type="domain" description="C-type lectin" evidence="13">
    <location>
        <begin position="902"/>
        <end position="1027"/>
    </location>
</feature>
<gene>
    <name evidence="15" type="ORF">NDU88_001216</name>
</gene>
<dbReference type="InterPro" id="IPR013806">
    <property type="entry name" value="Kringle-like"/>
</dbReference>
<accession>A0AAV7TIJ5</accession>
<keyword evidence="8 11" id="KW-1015">Disulfide bond</keyword>
<feature type="domain" description="C-type lectin" evidence="13">
    <location>
        <begin position="1194"/>
        <end position="1314"/>
    </location>
</feature>
<evidence type="ECO:0000256" key="8">
    <source>
        <dbReference type="ARBA" id="ARBA00023157"/>
    </source>
</evidence>
<evidence type="ECO:0008006" key="17">
    <source>
        <dbReference type="Google" id="ProtNLM"/>
    </source>
</evidence>
<keyword evidence="4" id="KW-0732">Signal</keyword>
<evidence type="ECO:0000256" key="10">
    <source>
        <dbReference type="ARBA" id="ARBA00023180"/>
    </source>
</evidence>
<organism evidence="15 16">
    <name type="scientific">Pleurodeles waltl</name>
    <name type="common">Iberian ribbed newt</name>
    <dbReference type="NCBI Taxonomy" id="8319"/>
    <lineage>
        <taxon>Eukaryota</taxon>
        <taxon>Metazoa</taxon>
        <taxon>Chordata</taxon>
        <taxon>Craniata</taxon>
        <taxon>Vertebrata</taxon>
        <taxon>Euteleostomi</taxon>
        <taxon>Amphibia</taxon>
        <taxon>Batrachia</taxon>
        <taxon>Caudata</taxon>
        <taxon>Salamandroidea</taxon>
        <taxon>Salamandridae</taxon>
        <taxon>Pleurodelinae</taxon>
        <taxon>Pleurodeles</taxon>
    </lineage>
</organism>
<keyword evidence="2" id="KW-0254">Endocytosis</keyword>
<dbReference type="Proteomes" id="UP001066276">
    <property type="component" value="Chromosome 3_2"/>
</dbReference>
<dbReference type="PROSITE" id="PS50041">
    <property type="entry name" value="C_TYPE_LECTIN_2"/>
    <property type="match status" value="8"/>
</dbReference>
<dbReference type="InterPro" id="IPR000772">
    <property type="entry name" value="Ricin_B_lectin"/>
</dbReference>
<dbReference type="CDD" id="cd00062">
    <property type="entry name" value="FN2"/>
    <property type="match status" value="1"/>
</dbReference>
<evidence type="ECO:0000256" key="11">
    <source>
        <dbReference type="PROSITE-ProRule" id="PRU00479"/>
    </source>
</evidence>
<dbReference type="SMART" id="SM00034">
    <property type="entry name" value="CLECT"/>
    <property type="match status" value="8"/>
</dbReference>
<dbReference type="FunFam" id="3.10.100.10:FF:000038">
    <property type="entry name" value="Secretory phospholipase A2 receptor"/>
    <property type="match status" value="1"/>
</dbReference>
<evidence type="ECO:0000256" key="7">
    <source>
        <dbReference type="ARBA" id="ARBA00023136"/>
    </source>
</evidence>
<dbReference type="SUPFAM" id="SSF57440">
    <property type="entry name" value="Kringle-like"/>
    <property type="match status" value="1"/>
</dbReference>
<dbReference type="FunFam" id="2.10.10.10:FF:000001">
    <property type="entry name" value="Fibronectin 1a isoform 1"/>
    <property type="match status" value="1"/>
</dbReference>
<keyword evidence="3 12" id="KW-0812">Transmembrane</keyword>
<comment type="subcellular location">
    <subcellularLocation>
        <location evidence="1">Membrane</location>
        <topology evidence="1">Single-pass membrane protein</topology>
    </subcellularLocation>
</comment>
<dbReference type="SUPFAM" id="SSF56436">
    <property type="entry name" value="C-type lectin-like"/>
    <property type="match status" value="8"/>
</dbReference>
<feature type="disulfide bond" evidence="11">
    <location>
        <begin position="120"/>
        <end position="147"/>
    </location>
</feature>
<evidence type="ECO:0000256" key="12">
    <source>
        <dbReference type="SAM" id="Phobius"/>
    </source>
</evidence>
<feature type="domain" description="C-type lectin" evidence="13">
    <location>
        <begin position="167"/>
        <end position="279"/>
    </location>
</feature>
<evidence type="ECO:0000256" key="6">
    <source>
        <dbReference type="ARBA" id="ARBA00022989"/>
    </source>
</evidence>
<dbReference type="Gene3D" id="2.10.10.10">
    <property type="entry name" value="Fibronectin, type II, collagen-binding"/>
    <property type="match status" value="1"/>
</dbReference>
<evidence type="ECO:0000313" key="15">
    <source>
        <dbReference type="EMBL" id="KAJ1175931.1"/>
    </source>
</evidence>
<feature type="domain" description="C-type lectin" evidence="13">
    <location>
        <begin position="1058"/>
        <end position="1161"/>
    </location>
</feature>
<protein>
    <recommendedName>
        <fullName evidence="17">Phospholipase A2 receptor 1</fullName>
    </recommendedName>
</protein>
<name>A0AAV7TIJ5_PLEWA</name>
<evidence type="ECO:0000256" key="9">
    <source>
        <dbReference type="ARBA" id="ARBA00023170"/>
    </source>
</evidence>
<reference evidence="15" key="1">
    <citation type="journal article" date="2022" name="bioRxiv">
        <title>Sequencing and chromosome-scale assembly of the giantPleurodeles waltlgenome.</title>
        <authorList>
            <person name="Brown T."/>
            <person name="Elewa A."/>
            <person name="Iarovenko S."/>
            <person name="Subramanian E."/>
            <person name="Araus A.J."/>
            <person name="Petzold A."/>
            <person name="Susuki M."/>
            <person name="Suzuki K.-i.T."/>
            <person name="Hayashi T."/>
            <person name="Toyoda A."/>
            <person name="Oliveira C."/>
            <person name="Osipova E."/>
            <person name="Leigh N.D."/>
            <person name="Simon A."/>
            <person name="Yun M.H."/>
        </authorList>
    </citation>
    <scope>NUCLEOTIDE SEQUENCE</scope>
    <source>
        <strain evidence="15">20211129_DDA</strain>
        <tissue evidence="15">Liver</tissue>
    </source>
</reference>
<evidence type="ECO:0000256" key="4">
    <source>
        <dbReference type="ARBA" id="ARBA00022729"/>
    </source>
</evidence>
<keyword evidence="10" id="KW-0325">Glycoprotein</keyword>
<dbReference type="InterPro" id="IPR050111">
    <property type="entry name" value="C-type_lectin/snaclec_domain"/>
</dbReference>
<dbReference type="PROSITE" id="PS50231">
    <property type="entry name" value="RICIN_B_LECTIN"/>
    <property type="match status" value="1"/>
</dbReference>
<feature type="domain" description="C-type lectin" evidence="13">
    <location>
        <begin position="447"/>
        <end position="558"/>
    </location>
</feature>
<evidence type="ECO:0000259" key="13">
    <source>
        <dbReference type="PROSITE" id="PS50041"/>
    </source>
</evidence>
<dbReference type="InterPro" id="IPR036943">
    <property type="entry name" value="FN_type2_sf"/>
</dbReference>
<dbReference type="Gene3D" id="3.10.100.10">
    <property type="entry name" value="Mannose-Binding Protein A, subunit A"/>
    <property type="match status" value="8"/>
</dbReference>